<keyword evidence="5" id="KW-1185">Reference proteome</keyword>
<dbReference type="Pfam" id="PF00583">
    <property type="entry name" value="Acetyltransf_1"/>
    <property type="match status" value="2"/>
</dbReference>
<sequence length="279" mass="29741">MTTTLRPTGPLTETPDGVRNRAYQVCVNGRPVGAAELGTDPAFGPTAGVVLALRIDEPDRGRGRGTVAALAAEEVLRGWGCHQVLASVPAGRPAALRLLDALGYAERGRTMVKTLPETAPGLPDGIGERAMTDEEFTRWSAASSAEFVRNWVSRGMTHEQARAKAGASLRQNLPDGLATPGVAFRLLLAGGESVGRVWVARQEVEPGRPGGYVYEVRVDEDSRGRGYGRALMLLAERVSLGWGATGLGLHVFSDNTVAVRLYASLGYEVTVRHFGKPLL</sequence>
<dbReference type="InterPro" id="IPR050832">
    <property type="entry name" value="Bact_Acetyltransf"/>
</dbReference>
<keyword evidence="1 4" id="KW-0808">Transferase</keyword>
<feature type="domain" description="N-acetyltransferase" evidence="3">
    <location>
        <begin position="1"/>
        <end position="116"/>
    </location>
</feature>
<evidence type="ECO:0000313" key="5">
    <source>
        <dbReference type="Proteomes" id="UP000670475"/>
    </source>
</evidence>
<dbReference type="RefSeq" id="WP_209343545.1">
    <property type="nucleotide sequence ID" value="NZ_JAGIQL010000137.1"/>
</dbReference>
<dbReference type="Gene3D" id="3.40.630.30">
    <property type="match status" value="2"/>
</dbReference>
<keyword evidence="2 4" id="KW-0012">Acyltransferase</keyword>
<dbReference type="EC" id="2.3.1.-" evidence="4"/>
<gene>
    <name evidence="4" type="ORF">JFN87_25595</name>
</gene>
<dbReference type="Proteomes" id="UP000670475">
    <property type="component" value="Unassembled WGS sequence"/>
</dbReference>
<dbReference type="EMBL" id="JAGIQL010000137">
    <property type="protein sequence ID" value="MBP0460822.1"/>
    <property type="molecule type" value="Genomic_DNA"/>
</dbReference>
<dbReference type="InterPro" id="IPR000182">
    <property type="entry name" value="GNAT_dom"/>
</dbReference>
<name>A0A940RX47_9ACTN</name>
<dbReference type="InterPro" id="IPR016181">
    <property type="entry name" value="Acyl_CoA_acyltransferase"/>
</dbReference>
<dbReference type="CDD" id="cd04301">
    <property type="entry name" value="NAT_SF"/>
    <property type="match status" value="1"/>
</dbReference>
<dbReference type="PROSITE" id="PS51186">
    <property type="entry name" value="GNAT"/>
    <property type="match status" value="2"/>
</dbReference>
<evidence type="ECO:0000256" key="2">
    <source>
        <dbReference type="ARBA" id="ARBA00023315"/>
    </source>
</evidence>
<proteinExistence type="predicted"/>
<protein>
    <submittedName>
        <fullName evidence="4">GNAT family N-acetyltransferase</fullName>
        <ecNumber evidence="4">2.3.1.-</ecNumber>
    </submittedName>
</protein>
<evidence type="ECO:0000313" key="4">
    <source>
        <dbReference type="EMBL" id="MBP0460822.1"/>
    </source>
</evidence>
<dbReference type="SUPFAM" id="SSF55729">
    <property type="entry name" value="Acyl-CoA N-acyltransferases (Nat)"/>
    <property type="match status" value="2"/>
</dbReference>
<reference evidence="4" key="1">
    <citation type="submission" date="2021-03" db="EMBL/GenBank/DDBJ databases">
        <title>Whole genome sequence of Streptomyces bomunensis MMS17-BM035.</title>
        <authorList>
            <person name="Lee J.H."/>
        </authorList>
    </citation>
    <scope>NUCLEOTIDE SEQUENCE</scope>
    <source>
        <strain evidence="4">MMS17-BM035</strain>
    </source>
</reference>
<evidence type="ECO:0000259" key="3">
    <source>
        <dbReference type="PROSITE" id="PS51186"/>
    </source>
</evidence>
<evidence type="ECO:0000256" key="1">
    <source>
        <dbReference type="ARBA" id="ARBA00022679"/>
    </source>
</evidence>
<dbReference type="GO" id="GO:0016747">
    <property type="term" value="F:acyltransferase activity, transferring groups other than amino-acyl groups"/>
    <property type="evidence" value="ECO:0007669"/>
    <property type="project" value="InterPro"/>
</dbReference>
<dbReference type="PANTHER" id="PTHR43877">
    <property type="entry name" value="AMINOALKYLPHOSPHONATE N-ACETYLTRANSFERASE-RELATED-RELATED"/>
    <property type="match status" value="1"/>
</dbReference>
<accession>A0A940RX47</accession>
<feature type="domain" description="N-acetyltransferase" evidence="3">
    <location>
        <begin position="110"/>
        <end position="279"/>
    </location>
</feature>
<organism evidence="4 5">
    <name type="scientific">Streptomyces montanisoli</name>
    <dbReference type="NCBI Taxonomy" id="2798581"/>
    <lineage>
        <taxon>Bacteria</taxon>
        <taxon>Bacillati</taxon>
        <taxon>Actinomycetota</taxon>
        <taxon>Actinomycetes</taxon>
        <taxon>Kitasatosporales</taxon>
        <taxon>Streptomycetaceae</taxon>
        <taxon>Streptomyces</taxon>
    </lineage>
</organism>
<comment type="caution">
    <text evidence="4">The sequence shown here is derived from an EMBL/GenBank/DDBJ whole genome shotgun (WGS) entry which is preliminary data.</text>
</comment>
<dbReference type="AlphaFoldDB" id="A0A940RX47"/>